<protein>
    <submittedName>
        <fullName evidence="5">Insulinase family protein</fullName>
    </submittedName>
</protein>
<keyword evidence="1" id="KW-0786">Thiamine pyrophosphate</keyword>
<dbReference type="Gene3D" id="3.30.830.10">
    <property type="entry name" value="Metalloenzyme, LuxS/M16 peptidase-like"/>
    <property type="match status" value="2"/>
</dbReference>
<evidence type="ECO:0000256" key="1">
    <source>
        <dbReference type="ARBA" id="ARBA00023052"/>
    </source>
</evidence>
<dbReference type="Pfam" id="PF05193">
    <property type="entry name" value="Peptidase_M16_C"/>
    <property type="match status" value="1"/>
</dbReference>
<dbReference type="EMBL" id="CP042218">
    <property type="protein sequence ID" value="QDW66066.1"/>
    <property type="molecule type" value="Genomic_DNA"/>
</dbReference>
<feature type="domain" description="Peptidase M16 C-terminal" evidence="4">
    <location>
        <begin position="212"/>
        <end position="388"/>
    </location>
</feature>
<dbReference type="KEGG" id="lug:FPZ22_03465"/>
<dbReference type="PANTHER" id="PTHR11851:SF224">
    <property type="entry name" value="PROCESSING PROTEASE"/>
    <property type="match status" value="1"/>
</dbReference>
<dbReference type="GO" id="GO:0000287">
    <property type="term" value="F:magnesium ion binding"/>
    <property type="evidence" value="ECO:0007669"/>
    <property type="project" value="InterPro"/>
</dbReference>
<name>A0A518N2A9_9GAMM</name>
<keyword evidence="6" id="KW-1185">Reference proteome</keyword>
<dbReference type="InterPro" id="IPR000399">
    <property type="entry name" value="TPP-bd_CS"/>
</dbReference>
<reference evidence="5 6" key="1">
    <citation type="submission" date="2019-07" db="EMBL/GenBank/DDBJ databases">
        <title>Full genome sequence of Luteimonas sp. Gr-4.</title>
        <authorList>
            <person name="Im W.-T."/>
        </authorList>
    </citation>
    <scope>NUCLEOTIDE SEQUENCE [LARGE SCALE GENOMIC DNA]</scope>
    <source>
        <strain evidence="5 6">Gr-4</strain>
    </source>
</reference>
<dbReference type="SUPFAM" id="SSF63411">
    <property type="entry name" value="LuxS/MPP-like metallohydrolase"/>
    <property type="match status" value="2"/>
</dbReference>
<dbReference type="OrthoDB" id="9811314at2"/>
<feature type="domain" description="Peptidase M16 N-terminal" evidence="3">
    <location>
        <begin position="78"/>
        <end position="201"/>
    </location>
</feature>
<dbReference type="PROSITE" id="PS00187">
    <property type="entry name" value="TPP_ENZYMES"/>
    <property type="match status" value="1"/>
</dbReference>
<dbReference type="InterPro" id="IPR011249">
    <property type="entry name" value="Metalloenz_LuxS/M16"/>
</dbReference>
<gene>
    <name evidence="5" type="ORF">FPZ22_03465</name>
</gene>
<keyword evidence="2" id="KW-0732">Signal</keyword>
<evidence type="ECO:0000259" key="3">
    <source>
        <dbReference type="Pfam" id="PF00675"/>
    </source>
</evidence>
<dbReference type="InterPro" id="IPR007863">
    <property type="entry name" value="Peptidase_M16_C"/>
</dbReference>
<sequence length="474" mass="49507">MNRFFKTSLLALAVSALAAGAAAGAFASDLPRDLPPYAADKPLPVPEIARKTLANGLEVWVVPRDGIPRVDYVFAVRDAGHVADASDAPGFASLLAGLLSEGTATRDSRAIAEFAQAQGGSIGARVGSDGALVYGNALAANAGPMLSLLAEVVRAPSFPENEVRLAQANALQALKAAEAQPGFRANRAMLSAVYGDHPYARTQQTEASIMAVTPDRLRAEHRRRFHPDRSLLVVAGRIDADAAFALAERAFGDWSTAGAPDVVATSPAPRQAAASRLLLQRDGSVQSTLRLASPAVAATDPDAIPLQLAGTVLGGSFSSRVMQNLREEKGYTYGARAGASVSAQGGHVSGAADVRNEVTGASLTEFFREYRRIGSEPVPASELDDTKRYVAGGYLIANQLQGAVASTLASNWLVGLPPEYLGEYVPRVRAVTAGEVQAMAAKYFAPERQSIVIVGDGGAISGQLAEWGEFTAVE</sequence>
<dbReference type="GO" id="GO:0030976">
    <property type="term" value="F:thiamine pyrophosphate binding"/>
    <property type="evidence" value="ECO:0007669"/>
    <property type="project" value="InterPro"/>
</dbReference>
<organism evidence="5 6">
    <name type="scientific">Luteimonas granuli</name>
    <dbReference type="NCBI Taxonomy" id="1176533"/>
    <lineage>
        <taxon>Bacteria</taxon>
        <taxon>Pseudomonadati</taxon>
        <taxon>Pseudomonadota</taxon>
        <taxon>Gammaproteobacteria</taxon>
        <taxon>Lysobacterales</taxon>
        <taxon>Lysobacteraceae</taxon>
        <taxon>Luteimonas</taxon>
    </lineage>
</organism>
<evidence type="ECO:0000256" key="2">
    <source>
        <dbReference type="SAM" id="SignalP"/>
    </source>
</evidence>
<evidence type="ECO:0000313" key="5">
    <source>
        <dbReference type="EMBL" id="QDW66066.1"/>
    </source>
</evidence>
<dbReference type="RefSeq" id="WP_144890365.1">
    <property type="nucleotide sequence ID" value="NZ_CP042218.1"/>
</dbReference>
<evidence type="ECO:0000259" key="4">
    <source>
        <dbReference type="Pfam" id="PF05193"/>
    </source>
</evidence>
<dbReference type="AlphaFoldDB" id="A0A518N2A9"/>
<feature type="signal peptide" evidence="2">
    <location>
        <begin position="1"/>
        <end position="27"/>
    </location>
</feature>
<dbReference type="InterPro" id="IPR050361">
    <property type="entry name" value="MPP/UQCRC_Complex"/>
</dbReference>
<accession>A0A518N2A9</accession>
<dbReference type="PANTHER" id="PTHR11851">
    <property type="entry name" value="METALLOPROTEASE"/>
    <property type="match status" value="1"/>
</dbReference>
<dbReference type="Pfam" id="PF00675">
    <property type="entry name" value="Peptidase_M16"/>
    <property type="match status" value="1"/>
</dbReference>
<dbReference type="InterPro" id="IPR011765">
    <property type="entry name" value="Pept_M16_N"/>
</dbReference>
<dbReference type="Proteomes" id="UP000316584">
    <property type="component" value="Chromosome"/>
</dbReference>
<proteinExistence type="predicted"/>
<evidence type="ECO:0000313" key="6">
    <source>
        <dbReference type="Proteomes" id="UP000316584"/>
    </source>
</evidence>
<feature type="chain" id="PRO_5022139591" evidence="2">
    <location>
        <begin position="28"/>
        <end position="474"/>
    </location>
</feature>